<dbReference type="InterPro" id="IPR000182">
    <property type="entry name" value="GNAT_dom"/>
</dbReference>
<dbReference type="Pfam" id="PF13302">
    <property type="entry name" value="Acetyltransf_3"/>
    <property type="match status" value="1"/>
</dbReference>
<protein>
    <submittedName>
        <fullName evidence="2">GNAT family N-acetyltransferase</fullName>
    </submittedName>
</protein>
<dbReference type="InterPro" id="IPR051531">
    <property type="entry name" value="N-acetyltransferase"/>
</dbReference>
<dbReference type="EMBL" id="CP109011">
    <property type="protein sequence ID" value="WUT48283.1"/>
    <property type="molecule type" value="Genomic_DNA"/>
</dbReference>
<dbReference type="SUPFAM" id="SSF55729">
    <property type="entry name" value="Acyl-CoA N-acyltransferases (Nat)"/>
    <property type="match status" value="1"/>
</dbReference>
<evidence type="ECO:0000259" key="1">
    <source>
        <dbReference type="PROSITE" id="PS51186"/>
    </source>
</evidence>
<dbReference type="RefSeq" id="WP_329271239.1">
    <property type="nucleotide sequence ID" value="NZ_CP109011.1"/>
</dbReference>
<organism evidence="2 3">
    <name type="scientific">Streptomyces pseudovenezuelae</name>
    <dbReference type="NCBI Taxonomy" id="67350"/>
    <lineage>
        <taxon>Bacteria</taxon>
        <taxon>Bacillati</taxon>
        <taxon>Actinomycetota</taxon>
        <taxon>Actinomycetes</taxon>
        <taxon>Kitasatosporales</taxon>
        <taxon>Streptomycetaceae</taxon>
        <taxon>Streptomyces</taxon>
        <taxon>Streptomyces aurantiacus group</taxon>
    </lineage>
</organism>
<evidence type="ECO:0000313" key="2">
    <source>
        <dbReference type="EMBL" id="WUT48283.1"/>
    </source>
</evidence>
<dbReference type="Gene3D" id="3.40.630.30">
    <property type="match status" value="1"/>
</dbReference>
<reference evidence="2" key="1">
    <citation type="submission" date="2022-10" db="EMBL/GenBank/DDBJ databases">
        <title>The complete genomes of actinobacterial strains from the NBC collection.</title>
        <authorList>
            <person name="Joergensen T.S."/>
            <person name="Alvarez Arevalo M."/>
            <person name="Sterndorff E.B."/>
            <person name="Faurdal D."/>
            <person name="Vuksanovic O."/>
            <person name="Mourched A.-S."/>
            <person name="Charusanti P."/>
            <person name="Shaw S."/>
            <person name="Blin K."/>
            <person name="Weber T."/>
        </authorList>
    </citation>
    <scope>NUCLEOTIDE SEQUENCE</scope>
    <source>
        <strain evidence="2">NBC_00686</strain>
    </source>
</reference>
<name>A0ABZ1X816_9ACTN</name>
<sequence>MQMDTPRLRLRRFTPGDAKDFVAYRSDPEVARFQDWEFPLSLESAQRLLRSYSRSDPGAPGWFPYAIEVKADGRVAGDVAVHRQRSVQEAELGFSLARDRQGQGYATEAVEAVLRALFAGGLHTATAECDVRNERSARLLERLGFARTGQRGVFARARRERVDMLMFSLPAERWNALDGQRESGA</sequence>
<keyword evidence="3" id="KW-1185">Reference proteome</keyword>
<dbReference type="PANTHER" id="PTHR43792:SF1">
    <property type="entry name" value="N-ACETYLTRANSFERASE DOMAIN-CONTAINING PROTEIN"/>
    <property type="match status" value="1"/>
</dbReference>
<evidence type="ECO:0000313" key="3">
    <source>
        <dbReference type="Proteomes" id="UP001432168"/>
    </source>
</evidence>
<proteinExistence type="predicted"/>
<feature type="domain" description="N-acetyltransferase" evidence="1">
    <location>
        <begin position="8"/>
        <end position="172"/>
    </location>
</feature>
<dbReference type="PANTHER" id="PTHR43792">
    <property type="entry name" value="GNAT FAMILY, PUTATIVE (AFU_ORTHOLOGUE AFUA_3G00765)-RELATED-RELATED"/>
    <property type="match status" value="1"/>
</dbReference>
<dbReference type="InterPro" id="IPR016181">
    <property type="entry name" value="Acyl_CoA_acyltransferase"/>
</dbReference>
<dbReference type="PROSITE" id="PS51186">
    <property type="entry name" value="GNAT"/>
    <property type="match status" value="1"/>
</dbReference>
<accession>A0ABZ1X816</accession>
<dbReference type="Proteomes" id="UP001432168">
    <property type="component" value="Chromosome"/>
</dbReference>
<gene>
    <name evidence="2" type="ORF">OG929_40875</name>
</gene>